<dbReference type="EMBL" id="HBGE01008737">
    <property type="protein sequence ID" value="CAD9096488.1"/>
    <property type="molecule type" value="Transcribed_RNA"/>
</dbReference>
<evidence type="ECO:0000256" key="2">
    <source>
        <dbReference type="SAM" id="SignalP"/>
    </source>
</evidence>
<dbReference type="GO" id="GO:0070004">
    <property type="term" value="F:cysteine-type exopeptidase activity"/>
    <property type="evidence" value="ECO:0007669"/>
    <property type="project" value="InterPro"/>
</dbReference>
<sequence>MRTFLLAGLFGLVDACTNLIVTKGASADGSSIFSYTADSGSLYGTLGHYPAGKHPAGSRRKIYDWDSGRYLGEIEEASETYNVIGNLNEHGLAIGETTFGGNETLTGGEGVMDYGSLIWVTLQRAKTAREAIATFANLTQKYGYVSEGESFTIADSGETWILEMIGKGKYEKGAVWVAVRVPDGYVSGHANQARIQQFPLDDPENCVYAPDVISFAVKVGLWGKSAPHEQFSFSDVYDPITFSGARQSDARVWSFFSAVAEDAGFEKAYEGYVLGKNLTAKSRMPLYIKPKAKISALEVMGHMRNHYEGTALDSRFDVGAGSSATPFRTRPIVWKHSNTSYVNERTVGTQQAGWNFVAQLRGHLPAPIGGLLWFGLDDATFSVHVPFHGGLTRVPHSFADGTGDALSFSTQSAFWAFNTVANFVYPRWMVAPEVIKRAQATEEAFVKALEAEEQHALELFKTSPATALEYLTSAAEARADNVTRAEFALFGELMVKYRDGFRISSAGPGAPDHGGSEGGIVPKVEEIGYSAKWYDRIVKDTGDHYKMTDDKTHPDLVASKVRALNKGISGTWVPEAPSENGVIIV</sequence>
<evidence type="ECO:0008006" key="4">
    <source>
        <dbReference type="Google" id="ProtNLM"/>
    </source>
</evidence>
<feature type="chain" id="PRO_5030961076" description="Dipeptidase" evidence="2">
    <location>
        <begin position="16"/>
        <end position="585"/>
    </location>
</feature>
<reference evidence="3" key="1">
    <citation type="submission" date="2021-01" db="EMBL/GenBank/DDBJ databases">
        <authorList>
            <person name="Corre E."/>
            <person name="Pelletier E."/>
            <person name="Niang G."/>
            <person name="Scheremetjew M."/>
            <person name="Finn R."/>
            <person name="Kale V."/>
            <person name="Holt S."/>
            <person name="Cochrane G."/>
            <person name="Meng A."/>
            <person name="Brown T."/>
            <person name="Cohen L."/>
        </authorList>
    </citation>
    <scope>NUCLEOTIDE SEQUENCE</scope>
    <source>
        <strain evidence="3">OF101</strain>
    </source>
</reference>
<dbReference type="Pfam" id="PF03577">
    <property type="entry name" value="Peptidase_C69"/>
    <property type="match status" value="1"/>
</dbReference>
<comment type="similarity">
    <text evidence="1">Belongs to the peptidase C69 family. Secernin subfamily.</text>
</comment>
<accession>A0A7S1L7R2</accession>
<dbReference type="AlphaFoldDB" id="A0A7S1L7R2"/>
<organism evidence="3">
    <name type="scientific">Alexandrium catenella</name>
    <name type="common">Red tide dinoflagellate</name>
    <name type="synonym">Gonyaulax catenella</name>
    <dbReference type="NCBI Taxonomy" id="2925"/>
    <lineage>
        <taxon>Eukaryota</taxon>
        <taxon>Sar</taxon>
        <taxon>Alveolata</taxon>
        <taxon>Dinophyceae</taxon>
        <taxon>Gonyaulacales</taxon>
        <taxon>Pyrocystaceae</taxon>
        <taxon>Alexandrium</taxon>
    </lineage>
</organism>
<feature type="signal peptide" evidence="2">
    <location>
        <begin position="1"/>
        <end position="15"/>
    </location>
</feature>
<gene>
    <name evidence="3" type="ORF">ACAT0790_LOCUS5294</name>
</gene>
<evidence type="ECO:0000256" key="1">
    <source>
        <dbReference type="ARBA" id="ARBA00005705"/>
    </source>
</evidence>
<proteinExistence type="inferred from homology"/>
<dbReference type="PANTHER" id="PTHR12994">
    <property type="entry name" value="SECERNIN"/>
    <property type="match status" value="1"/>
</dbReference>
<dbReference type="PANTHER" id="PTHR12994:SF17">
    <property type="entry name" value="LD30995P"/>
    <property type="match status" value="1"/>
</dbReference>
<dbReference type="InterPro" id="IPR005322">
    <property type="entry name" value="Peptidase_C69"/>
</dbReference>
<evidence type="ECO:0000313" key="3">
    <source>
        <dbReference type="EMBL" id="CAD9096488.1"/>
    </source>
</evidence>
<dbReference type="Gene3D" id="3.60.60.10">
    <property type="entry name" value="Penicillin V Acylase, Chain A"/>
    <property type="match status" value="1"/>
</dbReference>
<protein>
    <recommendedName>
        <fullName evidence="4">Dipeptidase</fullName>
    </recommendedName>
</protein>
<keyword evidence="2" id="KW-0732">Signal</keyword>
<name>A0A7S1L7R2_ALECA</name>
<dbReference type="GO" id="GO:0006508">
    <property type="term" value="P:proteolysis"/>
    <property type="evidence" value="ECO:0007669"/>
    <property type="project" value="InterPro"/>
</dbReference>
<dbReference type="GO" id="GO:0016805">
    <property type="term" value="F:dipeptidase activity"/>
    <property type="evidence" value="ECO:0007669"/>
    <property type="project" value="InterPro"/>
</dbReference>